<keyword evidence="5" id="KW-1185">Reference proteome</keyword>
<dbReference type="SUPFAM" id="SSF55729">
    <property type="entry name" value="Acyl-CoA N-acyltransferases (Nat)"/>
    <property type="match status" value="1"/>
</dbReference>
<dbReference type="InterPro" id="IPR016181">
    <property type="entry name" value="Acyl_CoA_acyltransferase"/>
</dbReference>
<organism evidence="4 5">
    <name type="scientific">Arcicella aquatica</name>
    <dbReference type="NCBI Taxonomy" id="217141"/>
    <lineage>
        <taxon>Bacteria</taxon>
        <taxon>Pseudomonadati</taxon>
        <taxon>Bacteroidota</taxon>
        <taxon>Cytophagia</taxon>
        <taxon>Cytophagales</taxon>
        <taxon>Flectobacillaceae</taxon>
        <taxon>Arcicella</taxon>
    </lineage>
</organism>
<dbReference type="PROSITE" id="PS51186">
    <property type="entry name" value="GNAT"/>
    <property type="match status" value="1"/>
</dbReference>
<comment type="caution">
    <text evidence="4">The sequence shown here is derived from an EMBL/GenBank/DDBJ whole genome shotgun (WGS) entry which is preliminary data.</text>
</comment>
<evidence type="ECO:0000259" key="3">
    <source>
        <dbReference type="PROSITE" id="PS51186"/>
    </source>
</evidence>
<dbReference type="PANTHER" id="PTHR43877">
    <property type="entry name" value="AMINOALKYLPHOSPHONATE N-ACETYLTRANSFERASE-RELATED-RELATED"/>
    <property type="match status" value="1"/>
</dbReference>
<gene>
    <name evidence="4" type="ORF">VB264_04270</name>
</gene>
<dbReference type="Proteomes" id="UP001304671">
    <property type="component" value="Unassembled WGS sequence"/>
</dbReference>
<protein>
    <submittedName>
        <fullName evidence="4">GNAT family N-acetyltransferase</fullName>
    </submittedName>
</protein>
<dbReference type="Pfam" id="PF00583">
    <property type="entry name" value="Acetyltransf_1"/>
    <property type="match status" value="1"/>
</dbReference>
<dbReference type="InterPro" id="IPR050832">
    <property type="entry name" value="Bact_Acetyltransf"/>
</dbReference>
<evidence type="ECO:0000256" key="1">
    <source>
        <dbReference type="ARBA" id="ARBA00022679"/>
    </source>
</evidence>
<accession>A0ABU5QIX4</accession>
<sequence length="147" mass="16562">MNIQIRQAIKEDLPAILSLYAKVLDKGEVLTIEQAETLFQKMMSYPNYKVYVAANEDEVIGTFALLIMDNLAHIGTPSAVVEDVVVSDAFQGKGIGKKMMIFAMEKCTEAGCYKLVLSSNLKRHEAHAFYESLDFEKHGFSFRINFE</sequence>
<feature type="domain" description="N-acetyltransferase" evidence="3">
    <location>
        <begin position="3"/>
        <end position="147"/>
    </location>
</feature>
<reference evidence="4 5" key="1">
    <citation type="submission" date="2023-12" db="EMBL/GenBank/DDBJ databases">
        <title>Novel species of the genus Arcicella isolated from rivers.</title>
        <authorList>
            <person name="Lu H."/>
        </authorList>
    </citation>
    <scope>NUCLEOTIDE SEQUENCE [LARGE SCALE GENOMIC DNA]</scope>
    <source>
        <strain evidence="4 5">LMG 21963</strain>
    </source>
</reference>
<name>A0ABU5QIX4_9BACT</name>
<evidence type="ECO:0000256" key="2">
    <source>
        <dbReference type="ARBA" id="ARBA00023315"/>
    </source>
</evidence>
<evidence type="ECO:0000313" key="5">
    <source>
        <dbReference type="Proteomes" id="UP001304671"/>
    </source>
</evidence>
<proteinExistence type="predicted"/>
<dbReference type="Gene3D" id="3.40.630.30">
    <property type="match status" value="1"/>
</dbReference>
<evidence type="ECO:0000313" key="4">
    <source>
        <dbReference type="EMBL" id="MEA5256988.1"/>
    </source>
</evidence>
<dbReference type="CDD" id="cd04301">
    <property type="entry name" value="NAT_SF"/>
    <property type="match status" value="1"/>
</dbReference>
<dbReference type="PANTHER" id="PTHR43877:SF1">
    <property type="entry name" value="ACETYLTRANSFERASE"/>
    <property type="match status" value="1"/>
</dbReference>
<dbReference type="InterPro" id="IPR000182">
    <property type="entry name" value="GNAT_dom"/>
</dbReference>
<keyword evidence="2" id="KW-0012">Acyltransferase</keyword>
<dbReference type="RefSeq" id="WP_323247068.1">
    <property type="nucleotide sequence ID" value="NZ_JAYFUL010000005.1"/>
</dbReference>
<keyword evidence="1" id="KW-0808">Transferase</keyword>
<dbReference type="EMBL" id="JAYFUL010000005">
    <property type="protein sequence ID" value="MEA5256988.1"/>
    <property type="molecule type" value="Genomic_DNA"/>
</dbReference>